<reference evidence="11 12" key="1">
    <citation type="submission" date="2021-03" db="EMBL/GenBank/DDBJ databases">
        <title>Sequencing the genomes of 1000 actinobacteria strains.</title>
        <authorList>
            <person name="Klenk H.-P."/>
        </authorList>
    </citation>
    <scope>NUCLEOTIDE SEQUENCE [LARGE SCALE GENOMIC DNA]</scope>
    <source>
        <strain evidence="11 12">DSM 14564</strain>
    </source>
</reference>
<dbReference type="InterPro" id="IPR057434">
    <property type="entry name" value="LMF1/2_N"/>
</dbReference>
<dbReference type="PANTHER" id="PTHR14463:SF10">
    <property type="entry name" value="LIPASE MATURATION FACTOR 1"/>
    <property type="match status" value="1"/>
</dbReference>
<feature type="transmembrane region" description="Helical" evidence="8">
    <location>
        <begin position="264"/>
        <end position="284"/>
    </location>
</feature>
<dbReference type="Pfam" id="PF25179">
    <property type="entry name" value="LMF1_C"/>
    <property type="match status" value="1"/>
</dbReference>
<feature type="transmembrane region" description="Helical" evidence="8">
    <location>
        <begin position="312"/>
        <end position="330"/>
    </location>
</feature>
<name>A0ABS4YNV9_9MICO</name>
<accession>A0ABS4YNV9</accession>
<proteinExistence type="inferred from homology"/>
<evidence type="ECO:0000256" key="2">
    <source>
        <dbReference type="ARBA" id="ARBA00005512"/>
    </source>
</evidence>
<comment type="subcellular location">
    <subcellularLocation>
        <location evidence="1">Endoplasmic reticulum membrane</location>
        <topology evidence="1">Multi-pass membrane protein</topology>
    </subcellularLocation>
</comment>
<feature type="transmembrane region" description="Helical" evidence="8">
    <location>
        <begin position="105"/>
        <end position="122"/>
    </location>
</feature>
<evidence type="ECO:0008006" key="13">
    <source>
        <dbReference type="Google" id="ProtNLM"/>
    </source>
</evidence>
<evidence type="ECO:0000313" key="12">
    <source>
        <dbReference type="Proteomes" id="UP000698222"/>
    </source>
</evidence>
<evidence type="ECO:0000259" key="9">
    <source>
        <dbReference type="Pfam" id="PF06762"/>
    </source>
</evidence>
<feature type="transmembrane region" description="Helical" evidence="8">
    <location>
        <begin position="153"/>
        <end position="170"/>
    </location>
</feature>
<keyword evidence="12" id="KW-1185">Reference proteome</keyword>
<feature type="region of interest" description="Disordered" evidence="7">
    <location>
        <begin position="493"/>
        <end position="531"/>
    </location>
</feature>
<protein>
    <recommendedName>
        <fullName evidence="13">Lipase maturation factor family protein</fullName>
    </recommendedName>
</protein>
<keyword evidence="6 8" id="KW-0472">Membrane</keyword>
<feature type="compositionally biased region" description="Basic and acidic residues" evidence="7">
    <location>
        <begin position="517"/>
        <end position="531"/>
    </location>
</feature>
<keyword evidence="4" id="KW-0256">Endoplasmic reticulum</keyword>
<evidence type="ECO:0000256" key="5">
    <source>
        <dbReference type="ARBA" id="ARBA00022989"/>
    </source>
</evidence>
<dbReference type="InterPro" id="IPR009613">
    <property type="entry name" value="LMF"/>
</dbReference>
<sequence>MEWMNGFALLDAQDYTIAREIIQRGVAAVFVLAFASTYRQFPVLLGERGLLPTPDHLARSLGRGGPSLFRWRRVGYSDRLLRGMCAVGMLLGASAVIGLPQQGPGWTTIPVFLAMWGLYLSIHSVGRIFYGYGWESMLLECGFIVGFLGSHQVAPPLLILWFLRWMLLRLEFGAGMIKMRGDPSWRDLTAMDHHHETQPMPGPLSRLAHLRPRWWHRIEVLGSHVVQLGAIWLVLLPQPIASIGASLVILTQLFLVVTGNYAWLNWLTILVATAAISDPFWRWLGGGPFPGWGWQDLPATDASAAGTAGSPLWWQLLILAVVVFLAVLSWKPLLNLFSAHQLMNASFNRFHLVNAYGAFGSMTSGRYEVIIEGTLDPDPPTADEVAWHAYEFPGKPGDVRRRSRQFAPYHLRLDWQMWFLALRPGAQDWFVALLEKLRDGDPGVRRLLRSDPFHGAPPTGLRVRYFRYRYATAAERRESGQWWMRTDLGVIARMDPEPDAESDPDPAAEPEPEPEADPDRETGAGTDPDRD</sequence>
<evidence type="ECO:0000256" key="7">
    <source>
        <dbReference type="SAM" id="MobiDB-lite"/>
    </source>
</evidence>
<evidence type="ECO:0000256" key="4">
    <source>
        <dbReference type="ARBA" id="ARBA00022824"/>
    </source>
</evidence>
<evidence type="ECO:0000256" key="1">
    <source>
        <dbReference type="ARBA" id="ARBA00004477"/>
    </source>
</evidence>
<dbReference type="PANTHER" id="PTHR14463">
    <property type="entry name" value="LIPASE MATURATION FACTOR"/>
    <property type="match status" value="1"/>
</dbReference>
<feature type="domain" description="Lipase maturation factor 1/2 C-terminal" evidence="10">
    <location>
        <begin position="352"/>
        <end position="489"/>
    </location>
</feature>
<feature type="transmembrane region" description="Helical" evidence="8">
    <location>
        <begin position="80"/>
        <end position="99"/>
    </location>
</feature>
<dbReference type="EMBL" id="JAGIOC010000001">
    <property type="protein sequence ID" value="MBP2410477.1"/>
    <property type="molecule type" value="Genomic_DNA"/>
</dbReference>
<evidence type="ECO:0000256" key="8">
    <source>
        <dbReference type="SAM" id="Phobius"/>
    </source>
</evidence>
<gene>
    <name evidence="11" type="ORF">JOF44_003380</name>
</gene>
<dbReference type="Pfam" id="PF06762">
    <property type="entry name" value="LMF1"/>
    <property type="match status" value="1"/>
</dbReference>
<feature type="domain" description="Lipase maturation factor 1/2 N-terminal" evidence="9">
    <location>
        <begin position="130"/>
        <end position="282"/>
    </location>
</feature>
<keyword evidence="5 8" id="KW-1133">Transmembrane helix</keyword>
<evidence type="ECO:0000256" key="3">
    <source>
        <dbReference type="ARBA" id="ARBA00022692"/>
    </source>
</evidence>
<feature type="compositionally biased region" description="Acidic residues" evidence="7">
    <location>
        <begin position="497"/>
        <end position="516"/>
    </location>
</feature>
<evidence type="ECO:0000256" key="6">
    <source>
        <dbReference type="ARBA" id="ARBA00023136"/>
    </source>
</evidence>
<comment type="similarity">
    <text evidence="2">Belongs to the lipase maturation factor family.</text>
</comment>
<dbReference type="Proteomes" id="UP000698222">
    <property type="component" value="Unassembled WGS sequence"/>
</dbReference>
<evidence type="ECO:0000259" key="10">
    <source>
        <dbReference type="Pfam" id="PF25179"/>
    </source>
</evidence>
<organism evidence="11 12">
    <name type="scientific">Brachybacterium fresconis</name>
    <dbReference type="NCBI Taxonomy" id="173363"/>
    <lineage>
        <taxon>Bacteria</taxon>
        <taxon>Bacillati</taxon>
        <taxon>Actinomycetota</taxon>
        <taxon>Actinomycetes</taxon>
        <taxon>Micrococcales</taxon>
        <taxon>Dermabacteraceae</taxon>
        <taxon>Brachybacterium</taxon>
    </lineage>
</organism>
<evidence type="ECO:0000313" key="11">
    <source>
        <dbReference type="EMBL" id="MBP2410477.1"/>
    </source>
</evidence>
<keyword evidence="3 8" id="KW-0812">Transmembrane</keyword>
<dbReference type="InterPro" id="IPR057433">
    <property type="entry name" value="LMF1/2_C"/>
</dbReference>
<comment type="caution">
    <text evidence="11">The sequence shown here is derived from an EMBL/GenBank/DDBJ whole genome shotgun (WGS) entry which is preliminary data.</text>
</comment>